<dbReference type="AlphaFoldDB" id="A0AAW0PZF4"/>
<sequence>MCNEQRHFTVAQTIKGPVASEEQRTGAKREARGSRRAGPVLIWCGLMSRTVTAPEVHLHVGLFEVSCTEEESVPEVHLHVGLSEESLPEKRWTVLRRTVRGVVTRKRDGQSSGGPSTRRTVRGVITGEEMDSALEVQLHVVLSEVSCPGEEVDSPSEVHLHVRLSEVSCPREEMDSAPEVHLHVGLLGLSEVSLPGEEVDTPPEVHLHVGQSEVSCPGEEMAIDD</sequence>
<dbReference type="Proteomes" id="UP001460270">
    <property type="component" value="Unassembled WGS sequence"/>
</dbReference>
<keyword evidence="2" id="KW-1185">Reference proteome</keyword>
<evidence type="ECO:0000313" key="1">
    <source>
        <dbReference type="EMBL" id="KAK7944408.1"/>
    </source>
</evidence>
<protein>
    <submittedName>
        <fullName evidence="1">Uncharacterized protein</fullName>
    </submittedName>
</protein>
<accession>A0AAW0PZF4</accession>
<reference evidence="2" key="1">
    <citation type="submission" date="2024-04" db="EMBL/GenBank/DDBJ databases">
        <title>Salinicola lusitanus LLJ914,a marine bacterium isolated from the Okinawa Trough.</title>
        <authorList>
            <person name="Li J."/>
        </authorList>
    </citation>
    <scope>NUCLEOTIDE SEQUENCE [LARGE SCALE GENOMIC DNA]</scope>
</reference>
<organism evidence="1 2">
    <name type="scientific">Mugilogobius chulae</name>
    <name type="common">yellowstripe goby</name>
    <dbReference type="NCBI Taxonomy" id="88201"/>
    <lineage>
        <taxon>Eukaryota</taxon>
        <taxon>Metazoa</taxon>
        <taxon>Chordata</taxon>
        <taxon>Craniata</taxon>
        <taxon>Vertebrata</taxon>
        <taxon>Euteleostomi</taxon>
        <taxon>Actinopterygii</taxon>
        <taxon>Neopterygii</taxon>
        <taxon>Teleostei</taxon>
        <taxon>Neoteleostei</taxon>
        <taxon>Acanthomorphata</taxon>
        <taxon>Gobiaria</taxon>
        <taxon>Gobiiformes</taxon>
        <taxon>Gobioidei</taxon>
        <taxon>Gobiidae</taxon>
        <taxon>Gobionellinae</taxon>
        <taxon>Mugilogobius</taxon>
    </lineage>
</organism>
<comment type="caution">
    <text evidence="1">The sequence shown here is derived from an EMBL/GenBank/DDBJ whole genome shotgun (WGS) entry which is preliminary data.</text>
</comment>
<proteinExistence type="predicted"/>
<dbReference type="EMBL" id="JBBPFD010000001">
    <property type="protein sequence ID" value="KAK7944408.1"/>
    <property type="molecule type" value="Genomic_DNA"/>
</dbReference>
<gene>
    <name evidence="1" type="ORF">WMY93_000136</name>
</gene>
<name>A0AAW0PZF4_9GOBI</name>
<evidence type="ECO:0000313" key="2">
    <source>
        <dbReference type="Proteomes" id="UP001460270"/>
    </source>
</evidence>